<proteinExistence type="predicted"/>
<reference evidence="1 2" key="1">
    <citation type="submission" date="2019-05" db="EMBL/GenBank/DDBJ databases">
        <title>Another draft genome of Portunus trituberculatus and its Hox gene families provides insights of decapod evolution.</title>
        <authorList>
            <person name="Jeong J.-H."/>
            <person name="Song I."/>
            <person name="Kim S."/>
            <person name="Choi T."/>
            <person name="Kim D."/>
            <person name="Ryu S."/>
            <person name="Kim W."/>
        </authorList>
    </citation>
    <scope>NUCLEOTIDE SEQUENCE [LARGE SCALE GENOMIC DNA]</scope>
    <source>
        <tissue evidence="1">Muscle</tissue>
    </source>
</reference>
<dbReference type="Proteomes" id="UP000324222">
    <property type="component" value="Unassembled WGS sequence"/>
</dbReference>
<evidence type="ECO:0000313" key="1">
    <source>
        <dbReference type="EMBL" id="MPC24651.1"/>
    </source>
</evidence>
<organism evidence="1 2">
    <name type="scientific">Portunus trituberculatus</name>
    <name type="common">Swimming crab</name>
    <name type="synonym">Neptunus trituberculatus</name>
    <dbReference type="NCBI Taxonomy" id="210409"/>
    <lineage>
        <taxon>Eukaryota</taxon>
        <taxon>Metazoa</taxon>
        <taxon>Ecdysozoa</taxon>
        <taxon>Arthropoda</taxon>
        <taxon>Crustacea</taxon>
        <taxon>Multicrustacea</taxon>
        <taxon>Malacostraca</taxon>
        <taxon>Eumalacostraca</taxon>
        <taxon>Eucarida</taxon>
        <taxon>Decapoda</taxon>
        <taxon>Pleocyemata</taxon>
        <taxon>Brachyura</taxon>
        <taxon>Eubrachyura</taxon>
        <taxon>Portunoidea</taxon>
        <taxon>Portunidae</taxon>
        <taxon>Portuninae</taxon>
        <taxon>Portunus</taxon>
    </lineage>
</organism>
<accession>A0A5B7DSS8</accession>
<evidence type="ECO:0000313" key="2">
    <source>
        <dbReference type="Proteomes" id="UP000324222"/>
    </source>
</evidence>
<name>A0A5B7DSS8_PORTR</name>
<dbReference type="AlphaFoldDB" id="A0A5B7DSS8"/>
<dbReference type="EMBL" id="VSRR010001357">
    <property type="protein sequence ID" value="MPC24651.1"/>
    <property type="molecule type" value="Genomic_DNA"/>
</dbReference>
<comment type="caution">
    <text evidence="1">The sequence shown here is derived from an EMBL/GenBank/DDBJ whole genome shotgun (WGS) entry which is preliminary data.</text>
</comment>
<protein>
    <submittedName>
        <fullName evidence="1">Uncharacterized protein</fullName>
    </submittedName>
</protein>
<keyword evidence="2" id="KW-1185">Reference proteome</keyword>
<gene>
    <name evidence="1" type="ORF">E2C01_017738</name>
</gene>
<sequence length="60" mass="6864">MKTKAMLRTCTGYRPATLCPSETKWKKRHQLTLMLLRHSNLTTNWQSCSARPGSISTQGR</sequence>